<dbReference type="SUPFAM" id="SSF55729">
    <property type="entry name" value="Acyl-CoA N-acyltransferases (Nat)"/>
    <property type="match status" value="1"/>
</dbReference>
<feature type="domain" description="N-acetyltransferase" evidence="1">
    <location>
        <begin position="40"/>
        <end position="181"/>
    </location>
</feature>
<keyword evidence="3" id="KW-1185">Reference proteome</keyword>
<name>A0A371RF72_9PROT</name>
<proteinExistence type="predicted"/>
<dbReference type="AlphaFoldDB" id="A0A371RF72"/>
<organism evidence="2 3">
    <name type="scientific">Parvularcula marina</name>
    <dbReference type="NCBI Taxonomy" id="2292771"/>
    <lineage>
        <taxon>Bacteria</taxon>
        <taxon>Pseudomonadati</taxon>
        <taxon>Pseudomonadota</taxon>
        <taxon>Alphaproteobacteria</taxon>
        <taxon>Parvularculales</taxon>
        <taxon>Parvularculaceae</taxon>
        <taxon>Parvularcula</taxon>
    </lineage>
</organism>
<comment type="caution">
    <text evidence="2">The sequence shown here is derived from an EMBL/GenBank/DDBJ whole genome shotgun (WGS) entry which is preliminary data.</text>
</comment>
<keyword evidence="2" id="KW-0808">Transferase</keyword>
<sequence>MSAKQITRSAPERHKVTITYLEQTRPPQPHAVARPAANVAILRCETPPVDFYRHLYNAVGEPHKWVSRRYLEDDILKTLIHAETVRIYVLYTDGWPAGFAEIDLAKPETPVIRFYGIVPEAQRQGLGRWFFHEILGLIWAEGPKSVRIDTCSMDSPSALRLYQRAGFDVIGQEAGLIEWYG</sequence>
<dbReference type="InterPro" id="IPR000182">
    <property type="entry name" value="GNAT_dom"/>
</dbReference>
<gene>
    <name evidence="2" type="ORF">DX908_01665</name>
</gene>
<evidence type="ECO:0000259" key="1">
    <source>
        <dbReference type="PROSITE" id="PS51186"/>
    </source>
</evidence>
<dbReference type="PROSITE" id="PS51186">
    <property type="entry name" value="GNAT"/>
    <property type="match status" value="1"/>
</dbReference>
<dbReference type="RefSeq" id="WP_116390727.1">
    <property type="nucleotide sequence ID" value="NZ_QUQO01000001.1"/>
</dbReference>
<dbReference type="InParanoid" id="A0A371RF72"/>
<dbReference type="OrthoDB" id="275336at2"/>
<reference evidence="2" key="1">
    <citation type="submission" date="2018-08" db="EMBL/GenBank/DDBJ databases">
        <title>Parvularcula sp. SM1705, isolated from surface water of the South Sea China.</title>
        <authorList>
            <person name="Sun L."/>
        </authorList>
    </citation>
    <scope>NUCLEOTIDE SEQUENCE [LARGE SCALE GENOMIC DNA]</scope>
    <source>
        <strain evidence="2">SM1705</strain>
    </source>
</reference>
<accession>A0A371RF72</accession>
<evidence type="ECO:0000313" key="3">
    <source>
        <dbReference type="Proteomes" id="UP000264589"/>
    </source>
</evidence>
<dbReference type="Proteomes" id="UP000264589">
    <property type="component" value="Unassembled WGS sequence"/>
</dbReference>
<dbReference type="GO" id="GO:0016747">
    <property type="term" value="F:acyltransferase activity, transferring groups other than amino-acyl groups"/>
    <property type="evidence" value="ECO:0007669"/>
    <property type="project" value="InterPro"/>
</dbReference>
<dbReference type="Pfam" id="PF13673">
    <property type="entry name" value="Acetyltransf_10"/>
    <property type="match status" value="1"/>
</dbReference>
<dbReference type="Gene3D" id="3.40.630.30">
    <property type="match status" value="1"/>
</dbReference>
<evidence type="ECO:0000313" key="2">
    <source>
        <dbReference type="EMBL" id="RFB04099.1"/>
    </source>
</evidence>
<dbReference type="EMBL" id="QUQO01000001">
    <property type="protein sequence ID" value="RFB04099.1"/>
    <property type="molecule type" value="Genomic_DNA"/>
</dbReference>
<dbReference type="CDD" id="cd04301">
    <property type="entry name" value="NAT_SF"/>
    <property type="match status" value="1"/>
</dbReference>
<protein>
    <submittedName>
        <fullName evidence="2">GNAT family N-acetyltransferase</fullName>
    </submittedName>
</protein>
<dbReference type="InterPro" id="IPR016181">
    <property type="entry name" value="Acyl_CoA_acyltransferase"/>
</dbReference>